<dbReference type="Proteomes" id="UP001610432">
    <property type="component" value="Unassembled WGS sequence"/>
</dbReference>
<dbReference type="EMBL" id="JBFXLQ010000052">
    <property type="protein sequence ID" value="KAL2863441.1"/>
    <property type="molecule type" value="Genomic_DNA"/>
</dbReference>
<evidence type="ECO:0000313" key="2">
    <source>
        <dbReference type="Proteomes" id="UP001610432"/>
    </source>
</evidence>
<name>A0ABR4LG64_9EURO</name>
<proteinExistence type="predicted"/>
<keyword evidence="2" id="KW-1185">Reference proteome</keyword>
<gene>
    <name evidence="1" type="ORF">BJX67DRAFT_262088</name>
</gene>
<comment type="caution">
    <text evidence="1">The sequence shown here is derived from an EMBL/GenBank/DDBJ whole genome shotgun (WGS) entry which is preliminary data.</text>
</comment>
<sequence length="184" mass="20541">MSSIVGQCCWPRSRRLWGQVQGLVKPTISSHIFLCIGAVHADKPIIISVLMPWSRLARRRSSVSFVSLLSLGLLTRFVTAPCLIHEEQSWFSMECSEVPAHRANAASCLLEWVSRRRQEGPSDTCTHCGGLPFCVIGTCDWPWHPTLIQSPSLLMGDVRHWPRWICVSLFRMSLPFGSTSPPGG</sequence>
<evidence type="ECO:0000313" key="1">
    <source>
        <dbReference type="EMBL" id="KAL2863441.1"/>
    </source>
</evidence>
<accession>A0ABR4LG64</accession>
<reference evidence="1 2" key="1">
    <citation type="submission" date="2024-07" db="EMBL/GenBank/DDBJ databases">
        <title>Section-level genome sequencing and comparative genomics of Aspergillus sections Usti and Cavernicolus.</title>
        <authorList>
            <consortium name="Lawrence Berkeley National Laboratory"/>
            <person name="Nybo J.L."/>
            <person name="Vesth T.C."/>
            <person name="Theobald S."/>
            <person name="Frisvad J.C."/>
            <person name="Larsen T.O."/>
            <person name="Kjaerboelling I."/>
            <person name="Rothschild-Mancinelli K."/>
            <person name="Lyhne E.K."/>
            <person name="Kogle M.E."/>
            <person name="Barry K."/>
            <person name="Clum A."/>
            <person name="Na H."/>
            <person name="Ledsgaard L."/>
            <person name="Lin J."/>
            <person name="Lipzen A."/>
            <person name="Kuo A."/>
            <person name="Riley R."/>
            <person name="Mondo S."/>
            <person name="Labutti K."/>
            <person name="Haridas S."/>
            <person name="Pangalinan J."/>
            <person name="Salamov A.A."/>
            <person name="Simmons B.A."/>
            <person name="Magnuson J.K."/>
            <person name="Chen J."/>
            <person name="Drula E."/>
            <person name="Henrissat B."/>
            <person name="Wiebenga A."/>
            <person name="Lubbers R.J."/>
            <person name="Gomes A.C."/>
            <person name="Macurrencykelacurrency M.R."/>
            <person name="Stajich J."/>
            <person name="Grigoriev I.V."/>
            <person name="Mortensen U.H."/>
            <person name="De Vries R.P."/>
            <person name="Baker S.E."/>
            <person name="Andersen M.R."/>
        </authorList>
    </citation>
    <scope>NUCLEOTIDE SEQUENCE [LARGE SCALE GENOMIC DNA]</scope>
    <source>
        <strain evidence="1 2">CBS 449.75</strain>
    </source>
</reference>
<dbReference type="GeneID" id="98141433"/>
<organism evidence="1 2">
    <name type="scientific">Aspergillus lucknowensis</name>
    <dbReference type="NCBI Taxonomy" id="176173"/>
    <lineage>
        <taxon>Eukaryota</taxon>
        <taxon>Fungi</taxon>
        <taxon>Dikarya</taxon>
        <taxon>Ascomycota</taxon>
        <taxon>Pezizomycotina</taxon>
        <taxon>Eurotiomycetes</taxon>
        <taxon>Eurotiomycetidae</taxon>
        <taxon>Eurotiales</taxon>
        <taxon>Aspergillaceae</taxon>
        <taxon>Aspergillus</taxon>
        <taxon>Aspergillus subgen. Nidulantes</taxon>
    </lineage>
</organism>
<protein>
    <submittedName>
        <fullName evidence="1">Uncharacterized protein</fullName>
    </submittedName>
</protein>
<dbReference type="RefSeq" id="XP_070882420.1">
    <property type="nucleotide sequence ID" value="XM_071026361.1"/>
</dbReference>